<keyword evidence="2" id="KW-1185">Reference proteome</keyword>
<dbReference type="EMBL" id="CAKKNE010000004">
    <property type="protein sequence ID" value="CAH0375258.1"/>
    <property type="molecule type" value="Genomic_DNA"/>
</dbReference>
<evidence type="ECO:0000313" key="1">
    <source>
        <dbReference type="EMBL" id="CAH0375258.1"/>
    </source>
</evidence>
<evidence type="ECO:0000313" key="2">
    <source>
        <dbReference type="Proteomes" id="UP000789595"/>
    </source>
</evidence>
<dbReference type="AlphaFoldDB" id="A0A8J2SR54"/>
<dbReference type="Proteomes" id="UP000789595">
    <property type="component" value="Unassembled WGS sequence"/>
</dbReference>
<sequence length="170" mass="19293">MDVVLRIIPELLINVGFKSDDDTEKGFFVFCRDGLCKSLFGFKDPFSLATLFALLPDSAHKSARDGQTIPEKLKADVFDRMGLDAVVTILVTFVKSLRAEFEDYYSAPRYDTSNEDGAPGYLAGFLKKAMEGRLQKPLEFGRNDKKVFEFLQGLPASFKTILWRRAVWYN</sequence>
<proteinExistence type="predicted"/>
<gene>
    <name evidence="1" type="ORF">PECAL_4P25840</name>
</gene>
<organism evidence="1 2">
    <name type="scientific">Pelagomonas calceolata</name>
    <dbReference type="NCBI Taxonomy" id="35677"/>
    <lineage>
        <taxon>Eukaryota</taxon>
        <taxon>Sar</taxon>
        <taxon>Stramenopiles</taxon>
        <taxon>Ochrophyta</taxon>
        <taxon>Pelagophyceae</taxon>
        <taxon>Pelagomonadales</taxon>
        <taxon>Pelagomonadaceae</taxon>
        <taxon>Pelagomonas</taxon>
    </lineage>
</organism>
<accession>A0A8J2SR54</accession>
<comment type="caution">
    <text evidence="1">The sequence shown here is derived from an EMBL/GenBank/DDBJ whole genome shotgun (WGS) entry which is preliminary data.</text>
</comment>
<protein>
    <submittedName>
        <fullName evidence="1">Uncharacterized protein</fullName>
    </submittedName>
</protein>
<name>A0A8J2SR54_9STRA</name>
<reference evidence="1" key="1">
    <citation type="submission" date="2021-11" db="EMBL/GenBank/DDBJ databases">
        <authorList>
            <consortium name="Genoscope - CEA"/>
            <person name="William W."/>
        </authorList>
    </citation>
    <scope>NUCLEOTIDE SEQUENCE</scope>
</reference>